<keyword evidence="1" id="KW-1133">Transmembrane helix</keyword>
<evidence type="ECO:0000313" key="2">
    <source>
        <dbReference type="EMBL" id="OHS94881.1"/>
    </source>
</evidence>
<sequence length="690" mass="80996">MGEERRLYRQYDAILKDSQEIESFLGSATKKGIEQQMSEDFESLQRISRQIYVKTFAFDKFFPLPLTEDKIVGSFCSQEKQFFNMIGNPQFQQSIAYGIRQIYEPAQAQQFAEAVHDYFSDPKRKDLFPIFVYVLFPAIYGFFLSEEQSMYAFDFLSSLLELDNDFFKPFFVSYFSSATVFTDVFWHEFFKLVKVEERFKPSIAQLYEYFVKAFQDSCQYLTPYHVQIAITFMLNDAIGFCDAFFRRYLMTTFNAWVSYNPSVSSSKVTAEKLEMLFNFFSENTESQNFQQILDIFQRNVFSISELISFVEHTPIKKVTCLLSPLEAKMISEIFLMIPDIAPSIYPATKINDENGIFQNFNAGSIEVFLRTKKNIDQEKQNLIYKEAKSEIVEKTEANDRSWNIISQICSEIGVDPLKTMMMCDTAEPDDTIFDKMAKKKIKQRVSDSLKKYVMSIYRKNVTSKQEQFEEFLLQQHLSQQLGKMRQRLVHYGEIIEQLIFSRLKNTETLVKNNLFTSSIIRLKMRVDEDKSEFQVRDSQAQFDRMIKDYTLKVPKFQEFLMEREPFFKSLIMTLSRLDELSLGDRFFVLYHVYSQITILTAPMSKDTEFENPEACANALFARIVGESKCRSFLKSFVCICSFQSTNSDQFKILPEEMIDTWNRIKSFIISLVQADSFDQRARTNILKHIK</sequence>
<dbReference type="Proteomes" id="UP000179807">
    <property type="component" value="Unassembled WGS sequence"/>
</dbReference>
<protein>
    <submittedName>
        <fullName evidence="2">Uncharacterized protein</fullName>
    </submittedName>
</protein>
<organism evidence="2 3">
    <name type="scientific">Tritrichomonas foetus</name>
    <dbReference type="NCBI Taxonomy" id="1144522"/>
    <lineage>
        <taxon>Eukaryota</taxon>
        <taxon>Metamonada</taxon>
        <taxon>Parabasalia</taxon>
        <taxon>Tritrichomonadida</taxon>
        <taxon>Tritrichomonadidae</taxon>
        <taxon>Tritrichomonas</taxon>
    </lineage>
</organism>
<dbReference type="VEuPathDB" id="TrichDB:TRFO_10813"/>
<gene>
    <name evidence="2" type="ORF">TRFO_10813</name>
</gene>
<evidence type="ECO:0000313" key="3">
    <source>
        <dbReference type="Proteomes" id="UP000179807"/>
    </source>
</evidence>
<accession>A0A1J4J869</accession>
<name>A0A1J4J869_9EUKA</name>
<reference evidence="2" key="1">
    <citation type="submission" date="2016-10" db="EMBL/GenBank/DDBJ databases">
        <authorList>
            <person name="Benchimol M."/>
            <person name="Almeida L.G."/>
            <person name="Vasconcelos A.T."/>
            <person name="Perreira-Neves A."/>
            <person name="Rosa I.A."/>
            <person name="Tasca T."/>
            <person name="Bogo M.R."/>
            <person name="de Souza W."/>
        </authorList>
    </citation>
    <scope>NUCLEOTIDE SEQUENCE [LARGE SCALE GENOMIC DNA]</scope>
    <source>
        <strain evidence="2">K</strain>
    </source>
</reference>
<dbReference type="RefSeq" id="XP_068348018.1">
    <property type="nucleotide sequence ID" value="XM_068495679.1"/>
</dbReference>
<feature type="transmembrane region" description="Helical" evidence="1">
    <location>
        <begin position="127"/>
        <end position="146"/>
    </location>
</feature>
<proteinExistence type="predicted"/>
<comment type="caution">
    <text evidence="2">The sequence shown here is derived from an EMBL/GenBank/DDBJ whole genome shotgun (WGS) entry which is preliminary data.</text>
</comment>
<keyword evidence="3" id="KW-1185">Reference proteome</keyword>
<evidence type="ECO:0000256" key="1">
    <source>
        <dbReference type="SAM" id="Phobius"/>
    </source>
</evidence>
<dbReference type="AlphaFoldDB" id="A0A1J4J869"/>
<keyword evidence="1" id="KW-0472">Membrane</keyword>
<keyword evidence="1" id="KW-0812">Transmembrane</keyword>
<dbReference type="GeneID" id="94830383"/>
<dbReference type="EMBL" id="MLAK01001282">
    <property type="protein sequence ID" value="OHS94881.1"/>
    <property type="molecule type" value="Genomic_DNA"/>
</dbReference>